<dbReference type="GO" id="GO:0006749">
    <property type="term" value="P:glutathione metabolic process"/>
    <property type="evidence" value="ECO:0007669"/>
    <property type="project" value="TreeGrafter"/>
</dbReference>
<keyword evidence="8" id="KW-1185">Reference proteome</keyword>
<dbReference type="SFLD" id="SFLDG00358">
    <property type="entry name" value="Main_(cytGST)"/>
    <property type="match status" value="1"/>
</dbReference>
<dbReference type="EC" id="2.5.1.18" evidence="2"/>
<dbReference type="Gene3D" id="1.20.1050.10">
    <property type="match status" value="1"/>
</dbReference>
<dbReference type="InterPro" id="IPR010987">
    <property type="entry name" value="Glutathione-S-Trfase_C-like"/>
</dbReference>
<comment type="catalytic activity">
    <reaction evidence="4">
        <text>RX + glutathione = an S-substituted glutathione + a halide anion + H(+)</text>
        <dbReference type="Rhea" id="RHEA:16437"/>
        <dbReference type="ChEBI" id="CHEBI:15378"/>
        <dbReference type="ChEBI" id="CHEBI:16042"/>
        <dbReference type="ChEBI" id="CHEBI:17792"/>
        <dbReference type="ChEBI" id="CHEBI:57925"/>
        <dbReference type="ChEBI" id="CHEBI:90779"/>
        <dbReference type="EC" id="2.5.1.18"/>
    </reaction>
</comment>
<evidence type="ECO:0000313" key="7">
    <source>
        <dbReference type="EMBL" id="KAJ3560689.1"/>
    </source>
</evidence>
<dbReference type="GO" id="GO:0005737">
    <property type="term" value="C:cytoplasm"/>
    <property type="evidence" value="ECO:0007669"/>
    <property type="project" value="TreeGrafter"/>
</dbReference>
<keyword evidence="3" id="KW-0808">Transferase</keyword>
<protein>
    <recommendedName>
        <fullName evidence="2">glutathione transferase</fullName>
        <ecNumber evidence="2">2.5.1.18</ecNumber>
    </recommendedName>
</protein>
<organism evidence="7 8">
    <name type="scientific">Leucocoprinus birnbaumii</name>
    <dbReference type="NCBI Taxonomy" id="56174"/>
    <lineage>
        <taxon>Eukaryota</taxon>
        <taxon>Fungi</taxon>
        <taxon>Dikarya</taxon>
        <taxon>Basidiomycota</taxon>
        <taxon>Agaricomycotina</taxon>
        <taxon>Agaricomycetes</taxon>
        <taxon>Agaricomycetidae</taxon>
        <taxon>Agaricales</taxon>
        <taxon>Agaricineae</taxon>
        <taxon>Agaricaceae</taxon>
        <taxon>Leucocoprinus</taxon>
    </lineage>
</organism>
<dbReference type="GO" id="GO:0009636">
    <property type="term" value="P:response to toxic substance"/>
    <property type="evidence" value="ECO:0007669"/>
    <property type="project" value="UniProtKB-ARBA"/>
</dbReference>
<evidence type="ECO:0000256" key="1">
    <source>
        <dbReference type="ARBA" id="ARBA00010128"/>
    </source>
</evidence>
<dbReference type="GO" id="GO:0004364">
    <property type="term" value="F:glutathione transferase activity"/>
    <property type="evidence" value="ECO:0007669"/>
    <property type="project" value="UniProtKB-EC"/>
</dbReference>
<evidence type="ECO:0000256" key="3">
    <source>
        <dbReference type="ARBA" id="ARBA00022679"/>
    </source>
</evidence>
<dbReference type="SFLD" id="SFLDS00019">
    <property type="entry name" value="Glutathione_Transferase_(cytos"/>
    <property type="match status" value="1"/>
</dbReference>
<dbReference type="PANTHER" id="PTHR43900">
    <property type="entry name" value="GLUTATHIONE S-TRANSFERASE RHO"/>
    <property type="match status" value="1"/>
</dbReference>
<accession>A0AAD5YRP1</accession>
<dbReference type="InterPro" id="IPR036282">
    <property type="entry name" value="Glutathione-S-Trfase_C_sf"/>
</dbReference>
<gene>
    <name evidence="7" type="ORF">NP233_g10674</name>
</gene>
<dbReference type="Gene3D" id="3.40.30.10">
    <property type="entry name" value="Glutaredoxin"/>
    <property type="match status" value="1"/>
</dbReference>
<comment type="caution">
    <text evidence="7">The sequence shown here is derived from an EMBL/GenBank/DDBJ whole genome shotgun (WGS) entry which is preliminary data.</text>
</comment>
<proteinExistence type="inferred from homology"/>
<feature type="domain" description="GST N-terminal" evidence="5">
    <location>
        <begin position="1"/>
        <end position="82"/>
    </location>
</feature>
<dbReference type="GO" id="GO:0043295">
    <property type="term" value="F:glutathione binding"/>
    <property type="evidence" value="ECO:0007669"/>
    <property type="project" value="TreeGrafter"/>
</dbReference>
<dbReference type="PANTHER" id="PTHR43900:SF3">
    <property type="entry name" value="GLUTATHIONE S-TRANSFERASE RHO"/>
    <property type="match status" value="1"/>
</dbReference>
<dbReference type="PROSITE" id="PS50405">
    <property type="entry name" value="GST_CTER"/>
    <property type="match status" value="1"/>
</dbReference>
<dbReference type="Pfam" id="PF02798">
    <property type="entry name" value="GST_N"/>
    <property type="match status" value="1"/>
</dbReference>
<dbReference type="InterPro" id="IPR040079">
    <property type="entry name" value="Glutathione_S-Trfase"/>
</dbReference>
<dbReference type="Proteomes" id="UP001213000">
    <property type="component" value="Unassembled WGS sequence"/>
</dbReference>
<reference evidence="7" key="1">
    <citation type="submission" date="2022-07" db="EMBL/GenBank/DDBJ databases">
        <title>Genome Sequence of Leucocoprinus birnbaumii.</title>
        <authorList>
            <person name="Buettner E."/>
        </authorList>
    </citation>
    <scope>NUCLEOTIDE SEQUENCE</scope>
    <source>
        <strain evidence="7">VT141</strain>
    </source>
</reference>
<dbReference type="FunFam" id="1.20.1050.10:FF:000004">
    <property type="entry name" value="Glutathione S-transferase F2"/>
    <property type="match status" value="1"/>
</dbReference>
<evidence type="ECO:0000256" key="4">
    <source>
        <dbReference type="ARBA" id="ARBA00047960"/>
    </source>
</evidence>
<dbReference type="InterPro" id="IPR034347">
    <property type="entry name" value="GST_Phi_C"/>
</dbReference>
<dbReference type="PROSITE" id="PS50404">
    <property type="entry name" value="GST_NTER"/>
    <property type="match status" value="1"/>
</dbReference>
<dbReference type="CDD" id="cd03187">
    <property type="entry name" value="GST_C_Phi"/>
    <property type="match status" value="1"/>
</dbReference>
<dbReference type="SUPFAM" id="SSF47616">
    <property type="entry name" value="GST C-terminal domain-like"/>
    <property type="match status" value="1"/>
</dbReference>
<dbReference type="SFLD" id="SFLDG01154">
    <property type="entry name" value="Main.5:_Phi-like"/>
    <property type="match status" value="1"/>
</dbReference>
<evidence type="ECO:0000256" key="2">
    <source>
        <dbReference type="ARBA" id="ARBA00012452"/>
    </source>
</evidence>
<sequence>MVLKLYGFFGSTCTKRVATVLHEKNIPFQFINVDLSKAEHKAADFKAKQPFGQVPYIDDEGFTLYESRAICRYLDAKYTTGTKLVPQDLKARALFEQAASIEQSNFDSIAAPLAWEKVIKKRYGQEPDEARVTELTGRLAQKLDAYEQILSKQKYLAGDELTLADLFHLPYGALLGVAGINLIQERPHVAKWFNELSSRPSWQAVKEKVEGTA</sequence>
<dbReference type="InterPro" id="IPR004046">
    <property type="entry name" value="GST_C"/>
</dbReference>
<dbReference type="AlphaFoldDB" id="A0AAD5YRP1"/>
<dbReference type="Pfam" id="PF00043">
    <property type="entry name" value="GST_C"/>
    <property type="match status" value="1"/>
</dbReference>
<dbReference type="InterPro" id="IPR036249">
    <property type="entry name" value="Thioredoxin-like_sf"/>
</dbReference>
<dbReference type="FunFam" id="3.40.30.10:FF:000016">
    <property type="entry name" value="Glutathione S-transferase F2"/>
    <property type="match status" value="1"/>
</dbReference>
<dbReference type="InterPro" id="IPR004045">
    <property type="entry name" value="Glutathione_S-Trfase_N"/>
</dbReference>
<comment type="similarity">
    <text evidence="1">Belongs to the GST superfamily. Phi family.</text>
</comment>
<name>A0AAD5YRP1_9AGAR</name>
<evidence type="ECO:0000313" key="8">
    <source>
        <dbReference type="Proteomes" id="UP001213000"/>
    </source>
</evidence>
<feature type="domain" description="GST C-terminal" evidence="6">
    <location>
        <begin position="88"/>
        <end position="213"/>
    </location>
</feature>
<dbReference type="SUPFAM" id="SSF52833">
    <property type="entry name" value="Thioredoxin-like"/>
    <property type="match status" value="1"/>
</dbReference>
<evidence type="ECO:0000259" key="6">
    <source>
        <dbReference type="PROSITE" id="PS50405"/>
    </source>
</evidence>
<dbReference type="EMBL" id="JANIEX010001126">
    <property type="protein sequence ID" value="KAJ3560689.1"/>
    <property type="molecule type" value="Genomic_DNA"/>
</dbReference>
<dbReference type="CDD" id="cd03053">
    <property type="entry name" value="GST_N_Phi"/>
    <property type="match status" value="1"/>
</dbReference>
<evidence type="ECO:0000259" key="5">
    <source>
        <dbReference type="PROSITE" id="PS50404"/>
    </source>
</evidence>